<dbReference type="Proteomes" id="UP001595776">
    <property type="component" value="Unassembled WGS sequence"/>
</dbReference>
<proteinExistence type="predicted"/>
<sequence length="221" mass="24280">MVKQAKQIPLELPHKPSFEMADFIVSASNEAAFAMIDGWPDWPHHAIALVGPAASGKTHLAKAWAKRAEALEVNAADEVGTIPPGSNVLVDGADAPDRKDETLFHLFNWAKETGGYLLLTGRAAPNLWDVSLPDLRSRLATMPVAEIREPDDHLLMVLLVKLFSDRQLQVDLAVVDYIIRRIERSFTAAKDLVDAIDRNALADKRKISKALAKTCLEALSD</sequence>
<dbReference type="Gene3D" id="1.10.8.60">
    <property type="match status" value="1"/>
</dbReference>
<protein>
    <submittedName>
        <fullName evidence="1">DnaA/Hda family protein</fullName>
    </submittedName>
</protein>
<dbReference type="SUPFAM" id="SSF52540">
    <property type="entry name" value="P-loop containing nucleoside triphosphate hydrolases"/>
    <property type="match status" value="1"/>
</dbReference>
<gene>
    <name evidence="1" type="ORF">ACFO5Q_10360</name>
</gene>
<comment type="caution">
    <text evidence="1">The sequence shown here is derived from an EMBL/GenBank/DDBJ whole genome shotgun (WGS) entry which is preliminary data.</text>
</comment>
<dbReference type="EMBL" id="JBHSCR010000007">
    <property type="protein sequence ID" value="MFC4348247.1"/>
    <property type="molecule type" value="Genomic_DNA"/>
</dbReference>
<reference evidence="2" key="1">
    <citation type="journal article" date="2019" name="Int. J. Syst. Evol. Microbiol.">
        <title>The Global Catalogue of Microorganisms (GCM) 10K type strain sequencing project: providing services to taxonomists for standard genome sequencing and annotation.</title>
        <authorList>
            <consortium name="The Broad Institute Genomics Platform"/>
            <consortium name="The Broad Institute Genome Sequencing Center for Infectious Disease"/>
            <person name="Wu L."/>
            <person name="Ma J."/>
        </authorList>
    </citation>
    <scope>NUCLEOTIDE SEQUENCE [LARGE SCALE GENOMIC DNA]</scope>
    <source>
        <strain evidence="2">CGMCC 1.15304</strain>
    </source>
</reference>
<evidence type="ECO:0000313" key="1">
    <source>
        <dbReference type="EMBL" id="MFC4348247.1"/>
    </source>
</evidence>
<dbReference type="InterPro" id="IPR027417">
    <property type="entry name" value="P-loop_NTPase"/>
</dbReference>
<keyword evidence="2" id="KW-1185">Reference proteome</keyword>
<dbReference type="PANTHER" id="PTHR30050:SF5">
    <property type="entry name" value="DNAA REGULATORY INACTIVATOR HDA"/>
    <property type="match status" value="1"/>
</dbReference>
<name>A0ABV8UAR2_9PROT</name>
<organism evidence="1 2">
    <name type="scientific">Kordiimonas lipolytica</name>
    <dbReference type="NCBI Taxonomy" id="1662421"/>
    <lineage>
        <taxon>Bacteria</taxon>
        <taxon>Pseudomonadati</taxon>
        <taxon>Pseudomonadota</taxon>
        <taxon>Alphaproteobacteria</taxon>
        <taxon>Kordiimonadales</taxon>
        <taxon>Kordiimonadaceae</taxon>
        <taxon>Kordiimonas</taxon>
    </lineage>
</organism>
<evidence type="ECO:0000313" key="2">
    <source>
        <dbReference type="Proteomes" id="UP001595776"/>
    </source>
</evidence>
<dbReference type="Gene3D" id="3.40.50.300">
    <property type="entry name" value="P-loop containing nucleotide triphosphate hydrolases"/>
    <property type="match status" value="2"/>
</dbReference>
<dbReference type="PANTHER" id="PTHR30050">
    <property type="entry name" value="CHROMOSOMAL REPLICATION INITIATOR PROTEIN DNAA"/>
    <property type="match status" value="1"/>
</dbReference>
<accession>A0ABV8UAR2</accession>
<dbReference type="RefSeq" id="WP_068145892.1">
    <property type="nucleotide sequence ID" value="NZ_JBHSCR010000007.1"/>
</dbReference>